<sequence>MPMPSIQGSSKITTEFCKEFFSDNAPSPMTSKTLTCLCYLTLPSLKIINIFHSKLKQAWSDGTRSVRYVHLASIDSGEATVTYFPLYVISYWKKLTEMKNAHGHWQHSSNFVLKYLHSQKMPKIEPVAHCAWEHMAALLWNQSMKVLDNHDKVHTLYCLLGDTWLLSSQINDQLCLLAEEALDIGERAVNIHYEDCQFGNILVDVYKAWRKKLYGHAWLEGVGQSVVEGKSLATIVHLGKVNGIPHWVALVVNGSTCILSVNGI</sequence>
<keyword evidence="2" id="KW-1185">Reference proteome</keyword>
<evidence type="ECO:0000313" key="2">
    <source>
        <dbReference type="Proteomes" id="UP000218334"/>
    </source>
</evidence>
<name>A0A2H3ASL1_9AGAR</name>
<dbReference type="EMBL" id="KZ293472">
    <property type="protein sequence ID" value="PBK61761.1"/>
    <property type="molecule type" value="Genomic_DNA"/>
</dbReference>
<dbReference type="AlphaFoldDB" id="A0A2H3ASL1"/>
<gene>
    <name evidence="1" type="ORF">ARMSODRAFT_981160</name>
</gene>
<reference evidence="2" key="1">
    <citation type="journal article" date="2017" name="Nat. Ecol. Evol.">
        <title>Genome expansion and lineage-specific genetic innovations in the forest pathogenic fungi Armillaria.</title>
        <authorList>
            <person name="Sipos G."/>
            <person name="Prasanna A.N."/>
            <person name="Walter M.C."/>
            <person name="O'Connor E."/>
            <person name="Balint B."/>
            <person name="Krizsan K."/>
            <person name="Kiss B."/>
            <person name="Hess J."/>
            <person name="Varga T."/>
            <person name="Slot J."/>
            <person name="Riley R."/>
            <person name="Boka B."/>
            <person name="Rigling D."/>
            <person name="Barry K."/>
            <person name="Lee J."/>
            <person name="Mihaltcheva S."/>
            <person name="LaButti K."/>
            <person name="Lipzen A."/>
            <person name="Waldron R."/>
            <person name="Moloney N.M."/>
            <person name="Sperisen C."/>
            <person name="Kredics L."/>
            <person name="Vagvoelgyi C."/>
            <person name="Patrignani A."/>
            <person name="Fitzpatrick D."/>
            <person name="Nagy I."/>
            <person name="Doyle S."/>
            <person name="Anderson J.B."/>
            <person name="Grigoriev I.V."/>
            <person name="Gueldener U."/>
            <person name="Muensterkoetter M."/>
            <person name="Nagy L.G."/>
        </authorList>
    </citation>
    <scope>NUCLEOTIDE SEQUENCE [LARGE SCALE GENOMIC DNA]</scope>
    <source>
        <strain evidence="2">28-4</strain>
    </source>
</reference>
<proteinExistence type="predicted"/>
<dbReference type="Proteomes" id="UP000218334">
    <property type="component" value="Unassembled WGS sequence"/>
</dbReference>
<evidence type="ECO:0008006" key="3">
    <source>
        <dbReference type="Google" id="ProtNLM"/>
    </source>
</evidence>
<protein>
    <recommendedName>
        <fullName evidence="3">Ubiquitin-like protease family profile domain-containing protein</fullName>
    </recommendedName>
</protein>
<organism evidence="1 2">
    <name type="scientific">Armillaria solidipes</name>
    <dbReference type="NCBI Taxonomy" id="1076256"/>
    <lineage>
        <taxon>Eukaryota</taxon>
        <taxon>Fungi</taxon>
        <taxon>Dikarya</taxon>
        <taxon>Basidiomycota</taxon>
        <taxon>Agaricomycotina</taxon>
        <taxon>Agaricomycetes</taxon>
        <taxon>Agaricomycetidae</taxon>
        <taxon>Agaricales</taxon>
        <taxon>Marasmiineae</taxon>
        <taxon>Physalacriaceae</taxon>
        <taxon>Armillaria</taxon>
    </lineage>
</organism>
<evidence type="ECO:0000313" key="1">
    <source>
        <dbReference type="EMBL" id="PBK61761.1"/>
    </source>
</evidence>
<accession>A0A2H3ASL1</accession>
<dbReference type="STRING" id="1076256.A0A2H3ASL1"/>